<sequence>MAVYQTLEEHAPAMSPRQVILVLNSQVLERTMDARVESDDLYTQLLSEAPKWRSIA</sequence>
<organism evidence="1 2">
    <name type="scientific">Alternaria alternata</name>
    <name type="common">Alternaria rot fungus</name>
    <name type="synonym">Torula alternata</name>
    <dbReference type="NCBI Taxonomy" id="5599"/>
    <lineage>
        <taxon>Eukaryota</taxon>
        <taxon>Fungi</taxon>
        <taxon>Dikarya</taxon>
        <taxon>Ascomycota</taxon>
        <taxon>Pezizomycotina</taxon>
        <taxon>Dothideomycetes</taxon>
        <taxon>Pleosporomycetidae</taxon>
        <taxon>Pleosporales</taxon>
        <taxon>Pleosporineae</taxon>
        <taxon>Pleosporaceae</taxon>
        <taxon>Alternaria</taxon>
        <taxon>Alternaria sect. Alternaria</taxon>
        <taxon>Alternaria alternata complex</taxon>
    </lineage>
</organism>
<dbReference type="AlphaFoldDB" id="A0A177DUT0"/>
<accession>A0A177DUT0</accession>
<protein>
    <submittedName>
        <fullName evidence="1">Uncharacterized protein</fullName>
    </submittedName>
</protein>
<dbReference type="EMBL" id="KV441473">
    <property type="protein sequence ID" value="OAG23337.1"/>
    <property type="molecule type" value="Genomic_DNA"/>
</dbReference>
<proteinExistence type="predicted"/>
<reference evidence="1 2" key="1">
    <citation type="submission" date="2016-05" db="EMBL/GenBank/DDBJ databases">
        <title>Comparative analysis of secretome profiles of manganese(II)-oxidizing ascomycete fungi.</title>
        <authorList>
            <consortium name="DOE Joint Genome Institute"/>
            <person name="Zeiner C.A."/>
            <person name="Purvine S.O."/>
            <person name="Zink E.M."/>
            <person name="Wu S."/>
            <person name="Pasa-Tolic L."/>
            <person name="Chaput D.L."/>
            <person name="Haridas S."/>
            <person name="Grigoriev I.V."/>
            <person name="Santelli C.M."/>
            <person name="Hansel C.M."/>
        </authorList>
    </citation>
    <scope>NUCLEOTIDE SEQUENCE [LARGE SCALE GENOMIC DNA]</scope>
    <source>
        <strain evidence="1 2">SRC1lrK2f</strain>
    </source>
</reference>
<evidence type="ECO:0000313" key="2">
    <source>
        <dbReference type="Proteomes" id="UP000077248"/>
    </source>
</evidence>
<dbReference type="KEGG" id="aalt:CC77DRAFT_1018166"/>
<gene>
    <name evidence="1" type="ORF">CC77DRAFT_1018166</name>
</gene>
<dbReference type="Proteomes" id="UP000077248">
    <property type="component" value="Unassembled WGS sequence"/>
</dbReference>
<dbReference type="RefSeq" id="XP_018388758.1">
    <property type="nucleotide sequence ID" value="XM_018524565.1"/>
</dbReference>
<name>A0A177DUT0_ALTAL</name>
<dbReference type="GeneID" id="29110159"/>
<keyword evidence="2" id="KW-1185">Reference proteome</keyword>
<dbReference type="VEuPathDB" id="FungiDB:CC77DRAFT_1018166"/>
<evidence type="ECO:0000313" key="1">
    <source>
        <dbReference type="EMBL" id="OAG23337.1"/>
    </source>
</evidence>